<organism evidence="1 2">
    <name type="scientific">Thermosporothrix hazakensis</name>
    <dbReference type="NCBI Taxonomy" id="644383"/>
    <lineage>
        <taxon>Bacteria</taxon>
        <taxon>Bacillati</taxon>
        <taxon>Chloroflexota</taxon>
        <taxon>Ktedonobacteria</taxon>
        <taxon>Ktedonobacterales</taxon>
        <taxon>Thermosporotrichaceae</taxon>
        <taxon>Thermosporothrix</taxon>
    </lineage>
</organism>
<comment type="caution">
    <text evidence="1">The sequence shown here is derived from an EMBL/GenBank/DDBJ whole genome shotgun (WGS) entry which is preliminary data.</text>
</comment>
<sequence>MEQMLHLFNLLPLRDKAGRSTIDQGGYYYQISLTSCLYELTSANPVNGPTSR</sequence>
<dbReference type="AlphaFoldDB" id="A0A326UQA2"/>
<dbReference type="Proteomes" id="UP000248806">
    <property type="component" value="Unassembled WGS sequence"/>
</dbReference>
<evidence type="ECO:0000313" key="1">
    <source>
        <dbReference type="EMBL" id="PZW36269.1"/>
    </source>
</evidence>
<keyword evidence="2" id="KW-1185">Reference proteome</keyword>
<proteinExistence type="predicted"/>
<evidence type="ECO:0000313" key="2">
    <source>
        <dbReference type="Proteomes" id="UP000248806"/>
    </source>
</evidence>
<gene>
    <name evidence="1" type="ORF">EI42_00442</name>
</gene>
<accession>A0A326UQA2</accession>
<name>A0A326UQA2_THEHA</name>
<dbReference type="EMBL" id="QKUF01000001">
    <property type="protein sequence ID" value="PZW36269.1"/>
    <property type="molecule type" value="Genomic_DNA"/>
</dbReference>
<reference evidence="1 2" key="1">
    <citation type="submission" date="2018-06" db="EMBL/GenBank/DDBJ databases">
        <title>Genomic Encyclopedia of Archaeal and Bacterial Type Strains, Phase II (KMG-II): from individual species to whole genera.</title>
        <authorList>
            <person name="Goeker M."/>
        </authorList>
    </citation>
    <scope>NUCLEOTIDE SEQUENCE [LARGE SCALE GENOMIC DNA]</scope>
    <source>
        <strain evidence="1 2">ATCC BAA-1881</strain>
    </source>
</reference>
<protein>
    <submittedName>
        <fullName evidence="1">Uncharacterized protein</fullName>
    </submittedName>
</protein>